<dbReference type="EMBL" id="JAEAOA010001598">
    <property type="protein sequence ID" value="KAK3604005.1"/>
    <property type="molecule type" value="Genomic_DNA"/>
</dbReference>
<evidence type="ECO:0000256" key="5">
    <source>
        <dbReference type="ARBA" id="ARBA00022643"/>
    </source>
</evidence>
<evidence type="ECO:0000259" key="9">
    <source>
        <dbReference type="PROSITE" id="PS50902"/>
    </source>
</evidence>
<comment type="similarity">
    <text evidence="2">Belongs to the flavodoxin family.</text>
</comment>
<dbReference type="GO" id="GO:0015937">
    <property type="term" value="P:coenzyme A biosynthetic process"/>
    <property type="evidence" value="ECO:0007669"/>
    <property type="project" value="InterPro"/>
</dbReference>
<evidence type="ECO:0000256" key="3">
    <source>
        <dbReference type="ARBA" id="ARBA00022448"/>
    </source>
</evidence>
<dbReference type="PROSITE" id="PS50902">
    <property type="entry name" value="FLAVODOXIN_LIKE"/>
    <property type="match status" value="1"/>
</dbReference>
<keyword evidence="8" id="KW-0249">Electron transport</keyword>
<dbReference type="Pfam" id="PF00258">
    <property type="entry name" value="Flavodoxin_1"/>
    <property type="match status" value="1"/>
</dbReference>
<proteinExistence type="inferred from homology"/>
<dbReference type="GO" id="GO:0005524">
    <property type="term" value="F:ATP binding"/>
    <property type="evidence" value="ECO:0007669"/>
    <property type="project" value="UniProtKB-KW"/>
</dbReference>
<dbReference type="InterPro" id="IPR008254">
    <property type="entry name" value="Flavodoxin/NO_synth"/>
</dbReference>
<dbReference type="SUPFAM" id="SSF52218">
    <property type="entry name" value="Flavoproteins"/>
    <property type="match status" value="1"/>
</dbReference>
<dbReference type="SUPFAM" id="SSF75304">
    <property type="entry name" value="Amidase signature (AS) enzymes"/>
    <property type="match status" value="1"/>
</dbReference>
<comment type="cofactor">
    <cofactor evidence="1">
        <name>FMN</name>
        <dbReference type="ChEBI" id="CHEBI:58210"/>
    </cofactor>
</comment>
<evidence type="ECO:0000256" key="1">
    <source>
        <dbReference type="ARBA" id="ARBA00001917"/>
    </source>
</evidence>
<reference evidence="10" key="1">
    <citation type="journal article" date="2021" name="Genome Biol. Evol.">
        <title>A High-Quality Reference Genome for a Parasitic Bivalve with Doubly Uniparental Inheritance (Bivalvia: Unionida).</title>
        <authorList>
            <person name="Smith C.H."/>
        </authorList>
    </citation>
    <scope>NUCLEOTIDE SEQUENCE</scope>
    <source>
        <strain evidence="10">CHS0354</strain>
    </source>
</reference>
<keyword evidence="11" id="KW-1185">Reference proteome</keyword>
<dbReference type="InterPro" id="IPR010086">
    <property type="entry name" value="Flavodoxin_lc"/>
</dbReference>
<dbReference type="PANTHER" id="PTHR42809:SF1">
    <property type="entry name" value="FLAVODOXIN 1"/>
    <property type="match status" value="1"/>
</dbReference>
<protein>
    <recommendedName>
        <fullName evidence="9">Flavodoxin-like domain-containing protein</fullName>
    </recommendedName>
</protein>
<dbReference type="InterPro" id="IPR050619">
    <property type="entry name" value="Flavodoxin"/>
</dbReference>
<keyword evidence="7" id="KW-0067">ATP-binding</keyword>
<dbReference type="InterPro" id="IPR027417">
    <property type="entry name" value="P-loop_NTPase"/>
</dbReference>
<keyword evidence="6" id="KW-0547">Nucleotide-binding</keyword>
<gene>
    <name evidence="10" type="ORF">CHS0354_026804</name>
</gene>
<dbReference type="PANTHER" id="PTHR42809">
    <property type="entry name" value="FLAVODOXIN 2"/>
    <property type="match status" value="1"/>
</dbReference>
<dbReference type="NCBIfam" id="TIGR01752">
    <property type="entry name" value="flav_long"/>
    <property type="match status" value="1"/>
</dbReference>
<dbReference type="PROSITE" id="PS00201">
    <property type="entry name" value="FLAVODOXIN"/>
    <property type="match status" value="1"/>
</dbReference>
<evidence type="ECO:0000256" key="7">
    <source>
        <dbReference type="ARBA" id="ARBA00022840"/>
    </source>
</evidence>
<evidence type="ECO:0000256" key="8">
    <source>
        <dbReference type="ARBA" id="ARBA00022982"/>
    </source>
</evidence>
<sequence length="511" mass="56667">MGPHRGEGWAGLVSEHVISRTVRDSAALLDITHGADTGAYSIITPPARSYAEETRRPPGKLRVIYTAKLFAGQYLHPENEKALHRLLKLLEAQGHISPRVRHFMNLADSSLRQLTLQHWETAQQFTRDFARQSGDADLWITPTLAEPPVDLGVLAMTNPDFTDYLHKQARFSPYTSLFNFTGQPRLHFLSIPLRTDCRLGYSLQPTSDVKTCCSACVLNWSGKSAPHRRIKINQHAWLSAFTLPTYGLSDTYRIMGKIGIFYGSTTGNTEAVAEQIQNILGKSVVDIFDVESASAEDVEKYDNLIFGIPTWNIERLQEDWEDFILLIEKGTVSLKNKKIAFFGAGDQEGYPDTFGDAIGIVYDIVSAQKGIPVCTDWPTDGYNFEESKALRNGNFVGLLTDEDNQPKLTDERVKKVLRNAENSIRYINHVNPASVHLNKNRLYPSGFIAGIITVKKIALTGVIGSGKSFVGEHIRSLGYEVLQADIMAKSVAAAHLPEIAELLGQDVIAPG</sequence>
<dbReference type="GO" id="GO:0010181">
    <property type="term" value="F:FMN binding"/>
    <property type="evidence" value="ECO:0007669"/>
    <property type="project" value="InterPro"/>
</dbReference>
<evidence type="ECO:0000313" key="11">
    <source>
        <dbReference type="Proteomes" id="UP001195483"/>
    </source>
</evidence>
<reference evidence="10" key="2">
    <citation type="journal article" date="2021" name="Genome Biol. Evol.">
        <title>Developing a high-quality reference genome for a parasitic bivalve with doubly uniparental inheritance (Bivalvia: Unionida).</title>
        <authorList>
            <person name="Smith C.H."/>
        </authorList>
    </citation>
    <scope>NUCLEOTIDE SEQUENCE</scope>
    <source>
        <strain evidence="10">CHS0354</strain>
        <tissue evidence="10">Mantle</tissue>
    </source>
</reference>
<dbReference type="Gene3D" id="3.40.50.300">
    <property type="entry name" value="P-loop containing nucleotide triphosphate hydrolases"/>
    <property type="match status" value="1"/>
</dbReference>
<dbReference type="PROSITE" id="PS51219">
    <property type="entry name" value="DPCK"/>
    <property type="match status" value="1"/>
</dbReference>
<evidence type="ECO:0000256" key="2">
    <source>
        <dbReference type="ARBA" id="ARBA00005267"/>
    </source>
</evidence>
<name>A0AAE0W8D6_9BIVA</name>
<keyword evidence="4" id="KW-0285">Flavoprotein</keyword>
<dbReference type="Gene3D" id="3.90.1300.10">
    <property type="entry name" value="Amidase signature (AS) domain"/>
    <property type="match status" value="1"/>
</dbReference>
<dbReference type="GO" id="GO:0004140">
    <property type="term" value="F:dephospho-CoA kinase activity"/>
    <property type="evidence" value="ECO:0007669"/>
    <property type="project" value="InterPro"/>
</dbReference>
<dbReference type="NCBIfam" id="NF006739">
    <property type="entry name" value="PRK09267.1-5"/>
    <property type="match status" value="1"/>
</dbReference>
<keyword evidence="3" id="KW-0813">Transport</keyword>
<dbReference type="Pfam" id="PF01121">
    <property type="entry name" value="CoaE"/>
    <property type="match status" value="1"/>
</dbReference>
<dbReference type="Proteomes" id="UP001195483">
    <property type="component" value="Unassembled WGS sequence"/>
</dbReference>
<dbReference type="InterPro" id="IPR036928">
    <property type="entry name" value="AS_sf"/>
</dbReference>
<dbReference type="GO" id="GO:0009055">
    <property type="term" value="F:electron transfer activity"/>
    <property type="evidence" value="ECO:0007669"/>
    <property type="project" value="InterPro"/>
</dbReference>
<comment type="caution">
    <text evidence="10">The sequence shown here is derived from an EMBL/GenBank/DDBJ whole genome shotgun (WGS) entry which is preliminary data.</text>
</comment>
<dbReference type="AlphaFoldDB" id="A0AAE0W8D6"/>
<dbReference type="InterPro" id="IPR001226">
    <property type="entry name" value="Flavodoxin_CS"/>
</dbReference>
<accession>A0AAE0W8D6</accession>
<keyword evidence="5" id="KW-0288">FMN</keyword>
<dbReference type="InterPro" id="IPR001977">
    <property type="entry name" value="Depp_CoAkinase"/>
</dbReference>
<reference evidence="10" key="3">
    <citation type="submission" date="2023-05" db="EMBL/GenBank/DDBJ databases">
        <authorList>
            <person name="Smith C.H."/>
        </authorList>
    </citation>
    <scope>NUCLEOTIDE SEQUENCE</scope>
    <source>
        <strain evidence="10">CHS0354</strain>
        <tissue evidence="10">Mantle</tissue>
    </source>
</reference>
<dbReference type="InterPro" id="IPR029039">
    <property type="entry name" value="Flavoprotein-like_sf"/>
</dbReference>
<organism evidence="10 11">
    <name type="scientific">Potamilus streckersoni</name>
    <dbReference type="NCBI Taxonomy" id="2493646"/>
    <lineage>
        <taxon>Eukaryota</taxon>
        <taxon>Metazoa</taxon>
        <taxon>Spiralia</taxon>
        <taxon>Lophotrochozoa</taxon>
        <taxon>Mollusca</taxon>
        <taxon>Bivalvia</taxon>
        <taxon>Autobranchia</taxon>
        <taxon>Heteroconchia</taxon>
        <taxon>Palaeoheterodonta</taxon>
        <taxon>Unionida</taxon>
        <taxon>Unionoidea</taxon>
        <taxon>Unionidae</taxon>
        <taxon>Ambleminae</taxon>
        <taxon>Lampsilini</taxon>
        <taxon>Potamilus</taxon>
    </lineage>
</organism>
<evidence type="ECO:0000313" key="10">
    <source>
        <dbReference type="EMBL" id="KAK3604005.1"/>
    </source>
</evidence>
<evidence type="ECO:0000256" key="6">
    <source>
        <dbReference type="ARBA" id="ARBA00022741"/>
    </source>
</evidence>
<dbReference type="SUPFAM" id="SSF52540">
    <property type="entry name" value="P-loop containing nucleoside triphosphate hydrolases"/>
    <property type="match status" value="1"/>
</dbReference>
<dbReference type="Gene3D" id="3.40.50.360">
    <property type="match status" value="1"/>
</dbReference>
<feature type="domain" description="Flavodoxin-like" evidence="9">
    <location>
        <begin position="258"/>
        <end position="421"/>
    </location>
</feature>
<evidence type="ECO:0000256" key="4">
    <source>
        <dbReference type="ARBA" id="ARBA00022630"/>
    </source>
</evidence>